<evidence type="ECO:0000313" key="13">
    <source>
        <dbReference type="Proteomes" id="UP000053688"/>
    </source>
</evidence>
<feature type="transmembrane region" description="Helical" evidence="10">
    <location>
        <begin position="198"/>
        <end position="218"/>
    </location>
</feature>
<feature type="transmembrane region" description="Helical" evidence="10">
    <location>
        <begin position="256"/>
        <end position="277"/>
    </location>
</feature>
<keyword evidence="13" id="KW-1185">Reference proteome</keyword>
<dbReference type="PANTHER" id="PTHR47019:SF1">
    <property type="entry name" value="LIPID II FLIPPASE MURJ"/>
    <property type="match status" value="1"/>
</dbReference>
<dbReference type="GO" id="GO:0015648">
    <property type="term" value="F:lipid-linked peptidoglycan transporter activity"/>
    <property type="evidence" value="ECO:0007669"/>
    <property type="project" value="UniProtKB-UniRule"/>
</dbReference>
<name>S3DFZ4_9GAMM</name>
<dbReference type="GO" id="GO:0034204">
    <property type="term" value="P:lipid translocation"/>
    <property type="evidence" value="ECO:0007669"/>
    <property type="project" value="TreeGrafter"/>
</dbReference>
<dbReference type="CDD" id="cd13123">
    <property type="entry name" value="MATE_MurJ_like"/>
    <property type="match status" value="1"/>
</dbReference>
<keyword evidence="3 10" id="KW-0812">Transmembrane</keyword>
<dbReference type="PANTHER" id="PTHR47019">
    <property type="entry name" value="LIPID II FLIPPASE MURJ"/>
    <property type="match status" value="1"/>
</dbReference>
<keyword evidence="10 11" id="KW-0813">Transport</keyword>
<feature type="transmembrane region" description="Helical" evidence="10">
    <location>
        <begin position="142"/>
        <end position="160"/>
    </location>
</feature>
<feature type="transmembrane region" description="Helical" evidence="10">
    <location>
        <begin position="395"/>
        <end position="414"/>
    </location>
</feature>
<dbReference type="GO" id="GO:0071555">
    <property type="term" value="P:cell wall organization"/>
    <property type="evidence" value="ECO:0007669"/>
    <property type="project" value="UniProtKB-UniRule"/>
</dbReference>
<keyword evidence="10 11" id="KW-0961">Cell wall biogenesis/degradation</keyword>
<evidence type="ECO:0000256" key="8">
    <source>
        <dbReference type="ARBA" id="ARBA00060041"/>
    </source>
</evidence>
<dbReference type="GO" id="GO:0009252">
    <property type="term" value="P:peptidoglycan biosynthetic process"/>
    <property type="evidence" value="ECO:0007669"/>
    <property type="project" value="UniProtKB-UniRule"/>
</dbReference>
<dbReference type="PATRIC" id="fig|1236703.3.peg.612"/>
<protein>
    <recommendedName>
        <fullName evidence="10">Probable lipid II flippase MurJ</fullName>
    </recommendedName>
</protein>
<comment type="subcellular location">
    <subcellularLocation>
        <location evidence="10">Cell inner membrane</location>
        <topology evidence="10">Multi-pass membrane protein</topology>
    </subcellularLocation>
    <subcellularLocation>
        <location evidence="1">Cell membrane</location>
        <topology evidence="1">Multi-pass membrane protein</topology>
    </subcellularLocation>
</comment>
<comment type="similarity">
    <text evidence="9 10 11">Belongs to the MurJ/MviN family.</text>
</comment>
<organism evidence="12 13">
    <name type="scientific">Candidatus Photodesmus katoptron Akat1</name>
    <dbReference type="NCBI Taxonomy" id="1236703"/>
    <lineage>
        <taxon>Bacteria</taxon>
        <taxon>Pseudomonadati</taxon>
        <taxon>Pseudomonadota</taxon>
        <taxon>Gammaproteobacteria</taxon>
        <taxon>Vibrionales</taxon>
        <taxon>Vibrionaceae</taxon>
        <taxon>Candidatus Photodesmus</taxon>
    </lineage>
</organism>
<feature type="transmembrane region" description="Helical" evidence="10">
    <location>
        <begin position="363"/>
        <end position="383"/>
    </location>
</feature>
<evidence type="ECO:0000256" key="2">
    <source>
        <dbReference type="ARBA" id="ARBA00022475"/>
    </source>
</evidence>
<dbReference type="RefSeq" id="WP_016503934.1">
    <property type="nucleotide sequence ID" value="NZ_AMSD01000002.1"/>
</dbReference>
<evidence type="ECO:0000256" key="3">
    <source>
        <dbReference type="ARBA" id="ARBA00022692"/>
    </source>
</evidence>
<keyword evidence="7 10" id="KW-0472">Membrane</keyword>
<reference evidence="12 13" key="1">
    <citation type="journal article" date="2014" name="Environ. Microbiol.">
        <title>Genomic signatures of obligate host dependence in the luminous bacterial symbiont of a vertebrate.</title>
        <authorList>
            <person name="Hendry T.A."/>
            <person name="de Wet J.R."/>
            <person name="Dunlap P.V."/>
        </authorList>
    </citation>
    <scope>NUCLEOTIDE SEQUENCE [LARGE SCALE GENOMIC DNA]</scope>
    <source>
        <strain evidence="12 13">Akat1</strain>
    </source>
</reference>
<dbReference type="EMBL" id="AMSD01000002">
    <property type="protein sequence ID" value="EPE37302.1"/>
    <property type="molecule type" value="Genomic_DNA"/>
</dbReference>
<keyword evidence="10" id="KW-0997">Cell inner membrane</keyword>
<keyword evidence="2 10" id="KW-1003">Cell membrane</keyword>
<dbReference type="GO" id="GO:0005886">
    <property type="term" value="C:plasma membrane"/>
    <property type="evidence" value="ECO:0007669"/>
    <property type="project" value="UniProtKB-SubCell"/>
</dbReference>
<keyword evidence="6 10" id="KW-1133">Transmembrane helix</keyword>
<evidence type="ECO:0000256" key="4">
    <source>
        <dbReference type="ARBA" id="ARBA00022960"/>
    </source>
</evidence>
<feature type="transmembrane region" description="Helical" evidence="10">
    <location>
        <begin position="487"/>
        <end position="510"/>
    </location>
</feature>
<evidence type="ECO:0000256" key="6">
    <source>
        <dbReference type="ARBA" id="ARBA00022989"/>
    </source>
</evidence>
<dbReference type="InterPro" id="IPR051050">
    <property type="entry name" value="Lipid_II_flippase_MurJ/MviN"/>
</dbReference>
<evidence type="ECO:0000256" key="7">
    <source>
        <dbReference type="ARBA" id="ARBA00023136"/>
    </source>
</evidence>
<keyword evidence="4 10" id="KW-0133">Cell shape</keyword>
<evidence type="ECO:0000256" key="9">
    <source>
        <dbReference type="ARBA" id="ARBA00061532"/>
    </source>
</evidence>
<feature type="transmembrane region" description="Helical" evidence="10">
    <location>
        <begin position="420"/>
        <end position="439"/>
    </location>
</feature>
<feature type="transmembrane region" description="Helical" evidence="10">
    <location>
        <begin position="283"/>
        <end position="301"/>
    </location>
</feature>
<gene>
    <name evidence="10" type="primary">murJ</name>
    <name evidence="12" type="ORF">O1U_0602</name>
</gene>
<dbReference type="HAMAP" id="MF_02078">
    <property type="entry name" value="MurJ_MviN"/>
    <property type="match status" value="1"/>
</dbReference>
<evidence type="ECO:0000256" key="11">
    <source>
        <dbReference type="PIRNR" id="PIRNR002869"/>
    </source>
</evidence>
<dbReference type="NCBIfam" id="TIGR01695">
    <property type="entry name" value="murJ_mviN"/>
    <property type="match status" value="1"/>
</dbReference>
<dbReference type="Pfam" id="PF03023">
    <property type="entry name" value="MurJ"/>
    <property type="match status" value="1"/>
</dbReference>
<evidence type="ECO:0000256" key="5">
    <source>
        <dbReference type="ARBA" id="ARBA00022984"/>
    </source>
</evidence>
<dbReference type="STRING" id="28176.CF66_9058"/>
<dbReference type="InterPro" id="IPR004268">
    <property type="entry name" value="MurJ"/>
</dbReference>
<evidence type="ECO:0000256" key="10">
    <source>
        <dbReference type="HAMAP-Rule" id="MF_02078"/>
    </source>
</evidence>
<dbReference type="PRINTS" id="PR01806">
    <property type="entry name" value="VIRFACTRMVIN"/>
</dbReference>
<dbReference type="eggNOG" id="COG0728">
    <property type="taxonomic scope" value="Bacteria"/>
</dbReference>
<evidence type="ECO:0000256" key="1">
    <source>
        <dbReference type="ARBA" id="ARBA00004651"/>
    </source>
</evidence>
<feature type="transmembrane region" description="Helical" evidence="10">
    <location>
        <begin position="451"/>
        <end position="472"/>
    </location>
</feature>
<feature type="transmembrane region" description="Helical" evidence="10">
    <location>
        <begin position="322"/>
        <end position="343"/>
    </location>
</feature>
<feature type="transmembrane region" description="Helical" evidence="10">
    <location>
        <begin position="94"/>
        <end position="121"/>
    </location>
</feature>
<comment type="function">
    <text evidence="8 10 11">Involved in peptidoglycan biosynthesis. Transports lipid-linked peptidoglycan precursors from the inner to the outer leaflet of the cytoplasmic membrane.</text>
</comment>
<evidence type="ECO:0000313" key="12">
    <source>
        <dbReference type="EMBL" id="EPE37302.1"/>
    </source>
</evidence>
<comment type="pathway">
    <text evidence="10">Cell wall biogenesis; peptidoglycan biosynthesis.</text>
</comment>
<dbReference type="AlphaFoldDB" id="S3DFZ4"/>
<dbReference type="UniPathway" id="UPA00219"/>
<dbReference type="Proteomes" id="UP000053688">
    <property type="component" value="Unassembled WGS sequence"/>
</dbReference>
<proteinExistence type="inferred from homology"/>
<comment type="caution">
    <text evidence="12">The sequence shown here is derived from an EMBL/GenBank/DDBJ whole genome shotgun (WGS) entry which is preliminary data.</text>
</comment>
<accession>S3DFZ4</accession>
<dbReference type="GO" id="GO:0008360">
    <property type="term" value="P:regulation of cell shape"/>
    <property type="evidence" value="ECO:0007669"/>
    <property type="project" value="UniProtKB-UniRule"/>
</dbReference>
<keyword evidence="5 10" id="KW-0573">Peptidoglycan synthesis</keyword>
<sequence length="520" mass="58329">MSKHLLKSGIIVSTMTLISRILGVMRDIVIASLVGSSMNADVFFFANKIPNFLRRLFAEGAFSQAFIPILTEYYKYNNIKKTRELISVTSGTLGLIVLIVTIFGVLGSSILTALFGIGWFIDWLTDGPEAKKFELANCMLKITFPYLWFITFVALSGAILNTMGKFSVSAFTPVFLNVILIGFAWFVSPNMDQPEIGLAIGIFCGGLFQCLFQLPFLIKEKLLVKPKWNWNYPGLIQIRTLMIPALFGVSVSQINLLFDTLIASFLSTGSISWMYYANRLFEFPLGLFGVAIATIILPTLSRSYLHSQSKIFTSTVDWGVRMVTLFGVPAMLGLMVLSKPLLIVLFMRGEFTLNDVHNTSLSLLAYSSGLINCMLIKVFASGYYSRQNTRAPVKYGIISMLFNIILNLILSWFYGYLGLAMSTALSAFVNMFLLYKGLYLQGVYQLTKQTVFLICKIILASCFMGIILFYQLDDISIWLTLHIFDRVVSLCILIILGIFSYLVSIFFLGIRLKDFKSITT</sequence>
<dbReference type="PIRSF" id="PIRSF002869">
    <property type="entry name" value="MviN"/>
    <property type="match status" value="1"/>
</dbReference>
<feature type="transmembrane region" description="Helical" evidence="10">
    <location>
        <begin position="166"/>
        <end position="186"/>
    </location>
</feature>